<proteinExistence type="predicted"/>
<feature type="region of interest" description="Disordered" evidence="1">
    <location>
        <begin position="1"/>
        <end position="23"/>
    </location>
</feature>
<evidence type="ECO:0000313" key="2">
    <source>
        <dbReference type="EMBL" id="KXT15495.1"/>
    </source>
</evidence>
<name>A0A139ILH4_9PEZI</name>
<evidence type="ECO:0000256" key="1">
    <source>
        <dbReference type="SAM" id="MobiDB-lite"/>
    </source>
</evidence>
<gene>
    <name evidence="2" type="ORF">AC579_3392</name>
</gene>
<evidence type="ECO:0000313" key="3">
    <source>
        <dbReference type="Proteomes" id="UP000073492"/>
    </source>
</evidence>
<keyword evidence="3" id="KW-1185">Reference proteome</keyword>
<sequence>MEDWGVAQHTSNSHGHGKADTERERERCIHQACQPFWTTKATLGGLANARGELSRLLSLHNAQCPLRRRAETKSSPEPMARAQLNSLSSVRACHPFLIRISPVVTDQHSTVPLFHPAFAPIHAWIGSFDNRLGPLVDAGIRTGLDVSQLKPEQSSNQPLR</sequence>
<organism evidence="2 3">
    <name type="scientific">Pseudocercospora musae</name>
    <dbReference type="NCBI Taxonomy" id="113226"/>
    <lineage>
        <taxon>Eukaryota</taxon>
        <taxon>Fungi</taxon>
        <taxon>Dikarya</taxon>
        <taxon>Ascomycota</taxon>
        <taxon>Pezizomycotina</taxon>
        <taxon>Dothideomycetes</taxon>
        <taxon>Dothideomycetidae</taxon>
        <taxon>Mycosphaerellales</taxon>
        <taxon>Mycosphaerellaceae</taxon>
        <taxon>Pseudocercospora</taxon>
    </lineage>
</organism>
<dbReference type="EMBL" id="LFZO01000057">
    <property type="protein sequence ID" value="KXT15495.1"/>
    <property type="molecule type" value="Genomic_DNA"/>
</dbReference>
<accession>A0A139ILH4</accession>
<protein>
    <submittedName>
        <fullName evidence="2">Uncharacterized protein</fullName>
    </submittedName>
</protein>
<comment type="caution">
    <text evidence="2">The sequence shown here is derived from an EMBL/GenBank/DDBJ whole genome shotgun (WGS) entry which is preliminary data.</text>
</comment>
<reference evidence="2 3" key="1">
    <citation type="submission" date="2015-07" db="EMBL/GenBank/DDBJ databases">
        <title>Comparative genomics of the Sigatoka disease complex on banana suggests a link between parallel evolutionary changes in Pseudocercospora fijiensis and Pseudocercospora eumusae and increased virulence on the banana host.</title>
        <authorList>
            <person name="Chang T.-C."/>
            <person name="Salvucci A."/>
            <person name="Crous P.W."/>
            <person name="Stergiopoulos I."/>
        </authorList>
    </citation>
    <scope>NUCLEOTIDE SEQUENCE [LARGE SCALE GENOMIC DNA]</scope>
    <source>
        <strain evidence="2 3">CBS 116634</strain>
    </source>
</reference>
<dbReference type="Proteomes" id="UP000073492">
    <property type="component" value="Unassembled WGS sequence"/>
</dbReference>
<dbReference type="AlphaFoldDB" id="A0A139ILH4"/>